<gene>
    <name evidence="4" type="ORF">FMM08_18250</name>
</gene>
<accession>A0A5C8Z758</accession>
<sequence length="698" mass="71520">MQLPTPSPARAGARALGAAALVGLLPAALLCPLALAPEPSAVPLAAALVGEAVLGTALALLMAVHLGTTARVAGIGAVASAASLSAVVTALAARPLAAAGDLDLPTAHGLLVVAAGAACLVVMALVTASHARGGRDHRPRAAGVLAAVALLLPAAVLARQLVPGGAQQLLATALLVLVGGAGGWAVVQGVRSSPPRVRQVPWDGDLAVHALSCVMAVGVLAFVDVSDTPVPWLLGVVALGCVGAKVLLLQRELFVLRGVRRRAHTDTLTGLANRTALLAELDAAAAAGAPLAVLLLDLDGFRRVNDALGHRAGDEVLRSAAQRLVEAAGHGAVVARLGSDEFAVLLTGAGAASRPAALQTAAAVHEVLGETHEVEGFSVVAAAHTGVVVEPAPGGTAPLDLLRRADVAMHWARTLRSEPVEHHSGLDDAVRESVELVGELRRALDGDQVRLHFQPQVDVLTGRVRGTEALVRWAHPERGVLTPDVFLPVAAEAGLMGRLTSVVLEAAIGQAAAWDRAGTPVPVSVNLTATDVRPELVDEVAQLLVREQLPASLLVLEITETVLVVDPAGTAAVLADLVELGVEVSIDDFGTGYSSLEVLLSLPVTELKIDRTFVSRALSDLSRYTVVRSTIDLAHGLGLRVVAEGVEDDDVLRLLRELGCDVSQGYLHSRPLPAPEATAWLAAHADPAPTSPHEAVPG</sequence>
<dbReference type="GO" id="GO:0071111">
    <property type="term" value="F:cyclic-guanylate-specific phosphodiesterase activity"/>
    <property type="evidence" value="ECO:0007669"/>
    <property type="project" value="InterPro"/>
</dbReference>
<organism evidence="4 5">
    <name type="scientific">Quadrisphaera setariae</name>
    <dbReference type="NCBI Taxonomy" id="2593304"/>
    <lineage>
        <taxon>Bacteria</taxon>
        <taxon>Bacillati</taxon>
        <taxon>Actinomycetota</taxon>
        <taxon>Actinomycetes</taxon>
        <taxon>Kineosporiales</taxon>
        <taxon>Kineosporiaceae</taxon>
        <taxon>Quadrisphaera</taxon>
    </lineage>
</organism>
<dbReference type="NCBIfam" id="TIGR00254">
    <property type="entry name" value="GGDEF"/>
    <property type="match status" value="1"/>
</dbReference>
<dbReference type="Proteomes" id="UP000321234">
    <property type="component" value="Unassembled WGS sequence"/>
</dbReference>
<keyword evidence="1" id="KW-0812">Transmembrane</keyword>
<dbReference type="SUPFAM" id="SSF55073">
    <property type="entry name" value="Nucleotide cyclase"/>
    <property type="match status" value="1"/>
</dbReference>
<dbReference type="PANTHER" id="PTHR33121">
    <property type="entry name" value="CYCLIC DI-GMP PHOSPHODIESTERASE PDEF"/>
    <property type="match status" value="1"/>
</dbReference>
<dbReference type="PROSITE" id="PS50883">
    <property type="entry name" value="EAL"/>
    <property type="match status" value="1"/>
</dbReference>
<dbReference type="InterPro" id="IPR050706">
    <property type="entry name" value="Cyclic-di-GMP_PDE-like"/>
</dbReference>
<reference evidence="4 5" key="1">
    <citation type="submission" date="2019-07" db="EMBL/GenBank/DDBJ databases">
        <title>Quadrisphaera sp. strain DD2A genome sequencing and assembly.</title>
        <authorList>
            <person name="Kim I."/>
        </authorList>
    </citation>
    <scope>NUCLEOTIDE SEQUENCE [LARGE SCALE GENOMIC DNA]</scope>
    <source>
        <strain evidence="4 5">DD2A</strain>
    </source>
</reference>
<dbReference type="SUPFAM" id="SSF141868">
    <property type="entry name" value="EAL domain-like"/>
    <property type="match status" value="1"/>
</dbReference>
<dbReference type="OrthoDB" id="23692at2"/>
<feature type="transmembrane region" description="Helical" evidence="1">
    <location>
        <begin position="41"/>
        <end position="63"/>
    </location>
</feature>
<dbReference type="InterPro" id="IPR000160">
    <property type="entry name" value="GGDEF_dom"/>
</dbReference>
<dbReference type="RefSeq" id="WP_147927818.1">
    <property type="nucleotide sequence ID" value="NZ_VKAC01000012.1"/>
</dbReference>
<protein>
    <submittedName>
        <fullName evidence="4">Bifunctional diguanylate cyclase/phosphodiesterase</fullName>
    </submittedName>
</protein>
<evidence type="ECO:0000313" key="5">
    <source>
        <dbReference type="Proteomes" id="UP000321234"/>
    </source>
</evidence>
<dbReference type="InterPro" id="IPR043128">
    <property type="entry name" value="Rev_trsase/Diguanyl_cyclase"/>
</dbReference>
<feature type="transmembrane region" description="Helical" evidence="1">
    <location>
        <begin position="141"/>
        <end position="162"/>
    </location>
</feature>
<comment type="caution">
    <text evidence="4">The sequence shown here is derived from an EMBL/GenBank/DDBJ whole genome shotgun (WGS) entry which is preliminary data.</text>
</comment>
<proteinExistence type="predicted"/>
<feature type="domain" description="EAL" evidence="2">
    <location>
        <begin position="433"/>
        <end position="685"/>
    </location>
</feature>
<evidence type="ECO:0000256" key="1">
    <source>
        <dbReference type="SAM" id="Phobius"/>
    </source>
</evidence>
<keyword evidence="1" id="KW-1133">Transmembrane helix</keyword>
<dbReference type="InterPro" id="IPR001633">
    <property type="entry name" value="EAL_dom"/>
</dbReference>
<dbReference type="Gene3D" id="3.30.70.270">
    <property type="match status" value="1"/>
</dbReference>
<feature type="domain" description="GGDEF" evidence="3">
    <location>
        <begin position="289"/>
        <end position="425"/>
    </location>
</feature>
<dbReference type="InterPro" id="IPR029787">
    <property type="entry name" value="Nucleotide_cyclase"/>
</dbReference>
<keyword evidence="1" id="KW-0472">Membrane</keyword>
<dbReference type="Pfam" id="PF00990">
    <property type="entry name" value="GGDEF"/>
    <property type="match status" value="1"/>
</dbReference>
<feature type="transmembrane region" description="Helical" evidence="1">
    <location>
        <begin position="75"/>
        <end position="97"/>
    </location>
</feature>
<feature type="transmembrane region" description="Helical" evidence="1">
    <location>
        <begin position="12"/>
        <end position="35"/>
    </location>
</feature>
<dbReference type="CDD" id="cd01949">
    <property type="entry name" value="GGDEF"/>
    <property type="match status" value="1"/>
</dbReference>
<dbReference type="EMBL" id="VKAC01000012">
    <property type="protein sequence ID" value="TXR52696.1"/>
    <property type="molecule type" value="Genomic_DNA"/>
</dbReference>
<dbReference type="PROSITE" id="PS50887">
    <property type="entry name" value="GGDEF"/>
    <property type="match status" value="1"/>
</dbReference>
<dbReference type="SMART" id="SM00267">
    <property type="entry name" value="GGDEF"/>
    <property type="match status" value="1"/>
</dbReference>
<feature type="transmembrane region" description="Helical" evidence="1">
    <location>
        <begin position="109"/>
        <end position="129"/>
    </location>
</feature>
<dbReference type="SMART" id="SM00052">
    <property type="entry name" value="EAL"/>
    <property type="match status" value="1"/>
</dbReference>
<evidence type="ECO:0000259" key="2">
    <source>
        <dbReference type="PROSITE" id="PS50883"/>
    </source>
</evidence>
<dbReference type="PANTHER" id="PTHR33121:SF70">
    <property type="entry name" value="SIGNALING PROTEIN YKOW"/>
    <property type="match status" value="1"/>
</dbReference>
<evidence type="ECO:0000313" key="4">
    <source>
        <dbReference type="EMBL" id="TXR52696.1"/>
    </source>
</evidence>
<dbReference type="Gene3D" id="3.20.20.450">
    <property type="entry name" value="EAL domain"/>
    <property type="match status" value="1"/>
</dbReference>
<feature type="transmembrane region" description="Helical" evidence="1">
    <location>
        <begin position="168"/>
        <end position="186"/>
    </location>
</feature>
<dbReference type="InterPro" id="IPR035919">
    <property type="entry name" value="EAL_sf"/>
</dbReference>
<feature type="transmembrane region" description="Helical" evidence="1">
    <location>
        <begin position="229"/>
        <end position="248"/>
    </location>
</feature>
<name>A0A5C8Z758_9ACTN</name>
<dbReference type="AlphaFoldDB" id="A0A5C8Z758"/>
<dbReference type="CDD" id="cd01948">
    <property type="entry name" value="EAL"/>
    <property type="match status" value="1"/>
</dbReference>
<dbReference type="Pfam" id="PF00563">
    <property type="entry name" value="EAL"/>
    <property type="match status" value="1"/>
</dbReference>
<evidence type="ECO:0000259" key="3">
    <source>
        <dbReference type="PROSITE" id="PS50887"/>
    </source>
</evidence>
<feature type="transmembrane region" description="Helical" evidence="1">
    <location>
        <begin position="206"/>
        <end position="223"/>
    </location>
</feature>
<keyword evidence="5" id="KW-1185">Reference proteome</keyword>